<name>A0A0H2S191_9AGAM</name>
<sequence length="317" mass="36299">MDESVAPVRARGIRPDLDVTWELESEFASSDSDATTSGLIGPGRTLGLAYDWAGERVESRFRKFSLAQNVRTPKKNDNDNRSTDSLSTNATADNLPGPGRTLGLAFGWGGLHLEKRFNKLAEKFGYGPKAAEKKLEEFGRRYRDYVSSIQLGDWDSTKDPLEFLRGKLAKKAGKRLLKYTKSRVEATQVQALNGIIELCYKEPLLRDFFFDLSGLDVLQEVHASSDTDHLLASSRKALVFLSDAQVNTMFLEFRFKIDPPTIKQFAEMRRHLLFIIIFFNRCWAWWRRIPITRIGSRWTEPFLSQLLMRGTVMRRIH</sequence>
<dbReference type="OrthoDB" id="3066495at2759"/>
<dbReference type="Proteomes" id="UP000053477">
    <property type="component" value="Unassembled WGS sequence"/>
</dbReference>
<dbReference type="EMBL" id="KQ085901">
    <property type="protein sequence ID" value="KLO17774.1"/>
    <property type="molecule type" value="Genomic_DNA"/>
</dbReference>
<gene>
    <name evidence="2" type="ORF">SCHPADRAFT_150463</name>
</gene>
<evidence type="ECO:0000256" key="1">
    <source>
        <dbReference type="SAM" id="MobiDB-lite"/>
    </source>
</evidence>
<feature type="region of interest" description="Disordered" evidence="1">
    <location>
        <begin position="69"/>
        <end position="95"/>
    </location>
</feature>
<evidence type="ECO:0000313" key="3">
    <source>
        <dbReference type="Proteomes" id="UP000053477"/>
    </source>
</evidence>
<protein>
    <submittedName>
        <fullName evidence="2">Uncharacterized protein</fullName>
    </submittedName>
</protein>
<accession>A0A0H2S191</accession>
<dbReference type="AlphaFoldDB" id="A0A0H2S191"/>
<feature type="compositionally biased region" description="Polar residues" evidence="1">
    <location>
        <begin position="83"/>
        <end position="92"/>
    </location>
</feature>
<proteinExistence type="predicted"/>
<keyword evidence="3" id="KW-1185">Reference proteome</keyword>
<reference evidence="2 3" key="1">
    <citation type="submission" date="2015-04" db="EMBL/GenBank/DDBJ databases">
        <title>Complete genome sequence of Schizopora paradoxa KUC8140, a cosmopolitan wood degrader in East Asia.</title>
        <authorList>
            <consortium name="DOE Joint Genome Institute"/>
            <person name="Min B."/>
            <person name="Park H."/>
            <person name="Jang Y."/>
            <person name="Kim J.-J."/>
            <person name="Kim K.H."/>
            <person name="Pangilinan J."/>
            <person name="Lipzen A."/>
            <person name="Riley R."/>
            <person name="Grigoriev I.V."/>
            <person name="Spatafora J.W."/>
            <person name="Choi I.-G."/>
        </authorList>
    </citation>
    <scope>NUCLEOTIDE SEQUENCE [LARGE SCALE GENOMIC DNA]</scope>
    <source>
        <strain evidence="2 3">KUC8140</strain>
    </source>
</reference>
<organism evidence="2 3">
    <name type="scientific">Schizopora paradoxa</name>
    <dbReference type="NCBI Taxonomy" id="27342"/>
    <lineage>
        <taxon>Eukaryota</taxon>
        <taxon>Fungi</taxon>
        <taxon>Dikarya</taxon>
        <taxon>Basidiomycota</taxon>
        <taxon>Agaricomycotina</taxon>
        <taxon>Agaricomycetes</taxon>
        <taxon>Hymenochaetales</taxon>
        <taxon>Schizoporaceae</taxon>
        <taxon>Schizopora</taxon>
    </lineage>
</organism>
<dbReference type="InParanoid" id="A0A0H2S191"/>
<evidence type="ECO:0000313" key="2">
    <source>
        <dbReference type="EMBL" id="KLO17774.1"/>
    </source>
</evidence>